<dbReference type="AlphaFoldDB" id="A0A160TSI9"/>
<accession>A0A160TSI9</accession>
<dbReference type="EMBL" id="CZRL01000012">
    <property type="protein sequence ID" value="CUS50194.1"/>
    <property type="molecule type" value="Genomic_DNA"/>
</dbReference>
<proteinExistence type="predicted"/>
<sequence length="183" mass="20214">MTSKDRGEELIRELKELGRLLDPETETAQDETTTSDQTQPDADEIQTTSELTAPVFDTTEDLESPETVDMFSTESLIDDPAMTSNPEPETIELSHDALTGIESPPPMDRAQEQSPSPISQVPVSTPSPDAGMSRESIAELSRELIDTVEKTISRRSGEPLDEALREKLLSDVSQQLSAWLERE</sequence>
<feature type="compositionally biased region" description="Polar residues" evidence="1">
    <location>
        <begin position="30"/>
        <end position="51"/>
    </location>
</feature>
<gene>
    <name evidence="2" type="ORF">MGWOODY_XGa1664</name>
</gene>
<evidence type="ECO:0000256" key="1">
    <source>
        <dbReference type="SAM" id="MobiDB-lite"/>
    </source>
</evidence>
<reference evidence="2" key="1">
    <citation type="submission" date="2015-10" db="EMBL/GenBank/DDBJ databases">
        <authorList>
            <person name="Gilbert D.G."/>
        </authorList>
    </citation>
    <scope>NUCLEOTIDE SEQUENCE</scope>
</reference>
<evidence type="ECO:0000313" key="2">
    <source>
        <dbReference type="EMBL" id="CUS50194.1"/>
    </source>
</evidence>
<feature type="compositionally biased region" description="Low complexity" evidence="1">
    <location>
        <begin position="113"/>
        <end position="128"/>
    </location>
</feature>
<name>A0A160TSI9_9ZZZZ</name>
<protein>
    <submittedName>
        <fullName evidence="2">Uncharacterized protein</fullName>
    </submittedName>
</protein>
<feature type="region of interest" description="Disordered" evidence="1">
    <location>
        <begin position="15"/>
        <end position="137"/>
    </location>
</feature>
<organism evidence="2">
    <name type="scientific">hydrothermal vent metagenome</name>
    <dbReference type="NCBI Taxonomy" id="652676"/>
    <lineage>
        <taxon>unclassified sequences</taxon>
        <taxon>metagenomes</taxon>
        <taxon>ecological metagenomes</taxon>
    </lineage>
</organism>